<dbReference type="AlphaFoldDB" id="Q1ISY1"/>
<organism evidence="1 2">
    <name type="scientific">Koribacter versatilis (strain Ellin345)</name>
    <dbReference type="NCBI Taxonomy" id="204669"/>
    <lineage>
        <taxon>Bacteria</taxon>
        <taxon>Pseudomonadati</taxon>
        <taxon>Acidobacteriota</taxon>
        <taxon>Terriglobia</taxon>
        <taxon>Terriglobales</taxon>
        <taxon>Candidatus Korobacteraceae</taxon>
        <taxon>Candidatus Korobacter</taxon>
    </lineage>
</organism>
<dbReference type="EnsemblBacteria" id="ABF40019">
    <property type="protein sequence ID" value="ABF40019"/>
    <property type="gene ID" value="Acid345_1016"/>
</dbReference>
<dbReference type="STRING" id="204669.Acid345_1016"/>
<dbReference type="Proteomes" id="UP000002432">
    <property type="component" value="Chromosome"/>
</dbReference>
<evidence type="ECO:0008006" key="3">
    <source>
        <dbReference type="Google" id="ProtNLM"/>
    </source>
</evidence>
<protein>
    <recommendedName>
        <fullName evidence="3">DUF4136 domain-containing protein</fullName>
    </recommendedName>
</protein>
<evidence type="ECO:0000313" key="1">
    <source>
        <dbReference type="EMBL" id="ABF40019.1"/>
    </source>
</evidence>
<reference evidence="1 2" key="1">
    <citation type="journal article" date="2009" name="Appl. Environ. Microbiol.">
        <title>Three genomes from the phylum Acidobacteria provide insight into the lifestyles of these microorganisms in soils.</title>
        <authorList>
            <person name="Ward N.L."/>
            <person name="Challacombe J.F."/>
            <person name="Janssen P.H."/>
            <person name="Henrissat B."/>
            <person name="Coutinho P.M."/>
            <person name="Wu M."/>
            <person name="Xie G."/>
            <person name="Haft D.H."/>
            <person name="Sait M."/>
            <person name="Badger J."/>
            <person name="Barabote R.D."/>
            <person name="Bradley B."/>
            <person name="Brettin T.S."/>
            <person name="Brinkac L.M."/>
            <person name="Bruce D."/>
            <person name="Creasy T."/>
            <person name="Daugherty S.C."/>
            <person name="Davidsen T.M."/>
            <person name="DeBoy R.T."/>
            <person name="Detter J.C."/>
            <person name="Dodson R.J."/>
            <person name="Durkin A.S."/>
            <person name="Ganapathy A."/>
            <person name="Gwinn-Giglio M."/>
            <person name="Han C.S."/>
            <person name="Khouri H."/>
            <person name="Kiss H."/>
            <person name="Kothari S.P."/>
            <person name="Madupu R."/>
            <person name="Nelson K.E."/>
            <person name="Nelson W.C."/>
            <person name="Paulsen I."/>
            <person name="Penn K."/>
            <person name="Ren Q."/>
            <person name="Rosovitz M.J."/>
            <person name="Selengut J.D."/>
            <person name="Shrivastava S."/>
            <person name="Sullivan S.A."/>
            <person name="Tapia R."/>
            <person name="Thompson L.S."/>
            <person name="Watkins K.L."/>
            <person name="Yang Q."/>
            <person name="Yu C."/>
            <person name="Zafar N."/>
            <person name="Zhou L."/>
            <person name="Kuske C.R."/>
        </authorList>
    </citation>
    <scope>NUCLEOTIDE SEQUENCE [LARGE SCALE GENOMIC DNA]</scope>
    <source>
        <strain evidence="1 2">Ellin345</strain>
    </source>
</reference>
<proteinExistence type="predicted"/>
<evidence type="ECO:0000313" key="2">
    <source>
        <dbReference type="Proteomes" id="UP000002432"/>
    </source>
</evidence>
<keyword evidence="2" id="KW-1185">Reference proteome</keyword>
<dbReference type="HOGENOM" id="CLU_088267_0_0_0"/>
<sequence length="230" mass="25341">MKFGQPDLLACHFTQVTPPLNSLYTPPMKRLLIIILLLPCVASAKAKLLTSWKSPAAATHAYKKVLIIGMSPNPGHRADFEDDLAAALTANHVEVVPGNQLLLRPEGAVMDPNYIREQIKANHIDAVIVARLVSIHESVTYVPPQAMAPYPYYGSFYGYYGYVAPIVCTPGYLREEKKVRVEGNFYGVAGDDTVLLWTGTSDTFNPKNADKVIKGVVELFSGELRKDGFF</sequence>
<gene>
    <name evidence="1" type="ordered locus">Acid345_1016</name>
</gene>
<dbReference type="KEGG" id="aba:Acid345_1016"/>
<accession>Q1ISY1</accession>
<name>Q1ISY1_KORVE</name>
<dbReference type="EMBL" id="CP000360">
    <property type="protein sequence ID" value="ABF40019.1"/>
    <property type="molecule type" value="Genomic_DNA"/>
</dbReference>